<feature type="transmembrane region" description="Helical" evidence="1">
    <location>
        <begin position="6"/>
        <end position="22"/>
    </location>
</feature>
<reference evidence="2 3" key="1">
    <citation type="submission" date="2019-07" db="EMBL/GenBank/DDBJ databases">
        <title>R&amp;d 2014.</title>
        <authorList>
            <person name="Klenk H.-P."/>
        </authorList>
    </citation>
    <scope>NUCLEOTIDE SEQUENCE [LARGE SCALE GENOMIC DNA]</scope>
    <source>
        <strain evidence="2 3">DSM 45764</strain>
    </source>
</reference>
<evidence type="ECO:0000256" key="1">
    <source>
        <dbReference type="SAM" id="Phobius"/>
    </source>
</evidence>
<keyword evidence="3" id="KW-1185">Reference proteome</keyword>
<keyword evidence="1" id="KW-1133">Transmembrane helix</keyword>
<keyword evidence="1" id="KW-0812">Transmembrane</keyword>
<evidence type="ECO:0000313" key="2">
    <source>
        <dbReference type="EMBL" id="TWH75055.1"/>
    </source>
</evidence>
<name>A0A562IWS5_9ACTN</name>
<dbReference type="AlphaFoldDB" id="A0A562IWS5"/>
<comment type="caution">
    <text evidence="2">The sequence shown here is derived from an EMBL/GenBank/DDBJ whole genome shotgun (WGS) entry which is preliminary data.</text>
</comment>
<keyword evidence="1" id="KW-0472">Membrane</keyword>
<dbReference type="Proteomes" id="UP000321490">
    <property type="component" value="Unassembled WGS sequence"/>
</dbReference>
<proteinExistence type="predicted"/>
<organism evidence="2 3">
    <name type="scientific">Modestobacter roseus</name>
    <dbReference type="NCBI Taxonomy" id="1181884"/>
    <lineage>
        <taxon>Bacteria</taxon>
        <taxon>Bacillati</taxon>
        <taxon>Actinomycetota</taxon>
        <taxon>Actinomycetes</taxon>
        <taxon>Geodermatophilales</taxon>
        <taxon>Geodermatophilaceae</taxon>
        <taxon>Modestobacter</taxon>
    </lineage>
</organism>
<evidence type="ECO:0000313" key="3">
    <source>
        <dbReference type="Proteomes" id="UP000321490"/>
    </source>
</evidence>
<protein>
    <submittedName>
        <fullName evidence="2">Uncharacterized protein</fullName>
    </submittedName>
</protein>
<dbReference type="EMBL" id="VLKF01000001">
    <property type="protein sequence ID" value="TWH75055.1"/>
    <property type="molecule type" value="Genomic_DNA"/>
</dbReference>
<accession>A0A562IWS5</accession>
<dbReference type="RefSeq" id="WP_153362545.1">
    <property type="nucleotide sequence ID" value="NZ_JABGDC010000281.1"/>
</dbReference>
<gene>
    <name evidence="2" type="ORF">JD78_03606</name>
</gene>
<sequence length="74" mass="8452">MGVFWLVMGLVLAGLLLVAWLMDRAGRRRGARISSGADVAWQARESRRDAEILGNPYNQDVSWSSWSRRNHPKR</sequence>